<feature type="compositionally biased region" description="Basic residues" evidence="21">
    <location>
        <begin position="641"/>
        <end position="659"/>
    </location>
</feature>
<evidence type="ECO:0000256" key="13">
    <source>
        <dbReference type="ARBA" id="ARBA00022842"/>
    </source>
</evidence>
<dbReference type="CDD" id="cd09769">
    <property type="entry name" value="Luminal_IRE1"/>
    <property type="match status" value="1"/>
</dbReference>
<dbReference type="Gene3D" id="1.20.1440.180">
    <property type="entry name" value="KEN domain"/>
    <property type="match status" value="1"/>
</dbReference>
<dbReference type="Pfam" id="PF06479">
    <property type="entry name" value="Ribonuc_2-5A"/>
    <property type="match status" value="1"/>
</dbReference>
<feature type="domain" description="Protein kinase" evidence="23">
    <location>
        <begin position="713"/>
        <end position="1012"/>
    </location>
</feature>
<keyword evidence="12" id="KW-0067">ATP-binding</keyword>
<organism evidence="25 26">
    <name type="scientific">Byssochlamys spectabilis (strain No. 5 / NBRC 109023)</name>
    <name type="common">Paecilomyces variotii</name>
    <dbReference type="NCBI Taxonomy" id="1356009"/>
    <lineage>
        <taxon>Eukaryota</taxon>
        <taxon>Fungi</taxon>
        <taxon>Dikarya</taxon>
        <taxon>Ascomycota</taxon>
        <taxon>Pezizomycotina</taxon>
        <taxon>Eurotiomycetes</taxon>
        <taxon>Eurotiomycetidae</taxon>
        <taxon>Eurotiales</taxon>
        <taxon>Thermoascaceae</taxon>
        <taxon>Paecilomyces</taxon>
    </lineage>
</organism>
<keyword evidence="18" id="KW-0511">Multifunctional enzyme</keyword>
<evidence type="ECO:0000256" key="16">
    <source>
        <dbReference type="ARBA" id="ARBA00023180"/>
    </source>
</evidence>
<dbReference type="GO" id="GO:0006397">
    <property type="term" value="P:mRNA processing"/>
    <property type="evidence" value="ECO:0007669"/>
    <property type="project" value="InterPro"/>
</dbReference>
<dbReference type="InterPro" id="IPR008271">
    <property type="entry name" value="Ser/Thr_kinase_AS"/>
</dbReference>
<feature type="compositionally biased region" description="Acidic residues" evidence="21">
    <location>
        <begin position="2108"/>
        <end position="2117"/>
    </location>
</feature>
<feature type="compositionally biased region" description="Acidic residues" evidence="21">
    <location>
        <begin position="2031"/>
        <end position="2042"/>
    </location>
</feature>
<dbReference type="InterPro" id="IPR011009">
    <property type="entry name" value="Kinase-like_dom_sf"/>
</dbReference>
<dbReference type="eggNOG" id="KOG1027">
    <property type="taxonomic scope" value="Eukaryota"/>
</dbReference>
<evidence type="ECO:0000256" key="14">
    <source>
        <dbReference type="ARBA" id="ARBA00022989"/>
    </source>
</evidence>
<keyword evidence="16" id="KW-0325">Glycoprotein</keyword>
<feature type="region of interest" description="Disordered" evidence="21">
    <location>
        <begin position="464"/>
        <end position="493"/>
    </location>
</feature>
<dbReference type="InterPro" id="IPR010513">
    <property type="entry name" value="KEN_dom"/>
</dbReference>
<feature type="compositionally biased region" description="Basic and acidic residues" evidence="21">
    <location>
        <begin position="1615"/>
        <end position="1628"/>
    </location>
</feature>
<evidence type="ECO:0000256" key="20">
    <source>
        <dbReference type="ARBA" id="ARBA00048977"/>
    </source>
</evidence>
<dbReference type="HOGENOM" id="CLU_230679_0_0_1"/>
<evidence type="ECO:0000259" key="24">
    <source>
        <dbReference type="PROSITE" id="PS51392"/>
    </source>
</evidence>
<feature type="compositionally biased region" description="Basic and acidic residues" evidence="21">
    <location>
        <begin position="1773"/>
        <end position="1783"/>
    </location>
</feature>
<dbReference type="PROSITE" id="PS00108">
    <property type="entry name" value="PROTEIN_KINASE_ST"/>
    <property type="match status" value="1"/>
</dbReference>
<keyword evidence="11" id="KW-0378">Hydrolase</keyword>
<dbReference type="Gene3D" id="3.30.200.20">
    <property type="entry name" value="Phosphorylase Kinase, domain 1"/>
    <property type="match status" value="1"/>
</dbReference>
<evidence type="ECO:0000256" key="5">
    <source>
        <dbReference type="ARBA" id="ARBA00022679"/>
    </source>
</evidence>
<feature type="compositionally biased region" description="Low complexity" evidence="21">
    <location>
        <begin position="468"/>
        <end position="477"/>
    </location>
</feature>
<feature type="compositionally biased region" description="Basic and acidic residues" evidence="21">
    <location>
        <begin position="1590"/>
        <end position="1603"/>
    </location>
</feature>
<dbReference type="InterPro" id="IPR015943">
    <property type="entry name" value="WD40/YVTN_repeat-like_dom_sf"/>
</dbReference>
<dbReference type="GO" id="GO:0005524">
    <property type="term" value="F:ATP binding"/>
    <property type="evidence" value="ECO:0007669"/>
    <property type="project" value="UniProtKB-KW"/>
</dbReference>
<comment type="catalytic activity">
    <reaction evidence="20">
        <text>L-seryl-[protein] + ATP = O-phospho-L-seryl-[protein] + ADP + H(+)</text>
        <dbReference type="Rhea" id="RHEA:17989"/>
        <dbReference type="Rhea" id="RHEA-COMP:9863"/>
        <dbReference type="Rhea" id="RHEA-COMP:11604"/>
        <dbReference type="ChEBI" id="CHEBI:15378"/>
        <dbReference type="ChEBI" id="CHEBI:29999"/>
        <dbReference type="ChEBI" id="CHEBI:30616"/>
        <dbReference type="ChEBI" id="CHEBI:83421"/>
        <dbReference type="ChEBI" id="CHEBI:456216"/>
        <dbReference type="EC" id="2.7.11.1"/>
    </reaction>
    <physiologicalReaction direction="left-to-right" evidence="20">
        <dbReference type="Rhea" id="RHEA:17990"/>
    </physiologicalReaction>
</comment>
<dbReference type="GO" id="GO:0004674">
    <property type="term" value="F:protein serine/threonine kinase activity"/>
    <property type="evidence" value="ECO:0007669"/>
    <property type="project" value="UniProtKB-KW"/>
</dbReference>
<dbReference type="Pfam" id="PF10407">
    <property type="entry name" value="Cytokin_check_N"/>
    <property type="match status" value="1"/>
</dbReference>
<dbReference type="Proteomes" id="UP000018001">
    <property type="component" value="Unassembled WGS sequence"/>
</dbReference>
<evidence type="ECO:0000256" key="12">
    <source>
        <dbReference type="ARBA" id="ARBA00022840"/>
    </source>
</evidence>
<dbReference type="SUPFAM" id="SSF56112">
    <property type="entry name" value="Protein kinase-like (PK-like)"/>
    <property type="match status" value="1"/>
</dbReference>
<feature type="signal peptide" evidence="22">
    <location>
        <begin position="1"/>
        <end position="31"/>
    </location>
</feature>
<keyword evidence="5" id="KW-0808">Transferase</keyword>
<dbReference type="Gene3D" id="1.10.510.10">
    <property type="entry name" value="Transferase(Phosphotransferase) domain 1"/>
    <property type="match status" value="1"/>
</dbReference>
<keyword evidence="13" id="KW-0460">Magnesium</keyword>
<feature type="compositionally biased region" description="Low complexity" evidence="21">
    <location>
        <begin position="1754"/>
        <end position="1772"/>
    </location>
</feature>
<evidence type="ECO:0000256" key="2">
    <source>
        <dbReference type="ARBA" id="ARBA00004479"/>
    </source>
</evidence>
<evidence type="ECO:0000256" key="1">
    <source>
        <dbReference type="ARBA" id="ARBA00001946"/>
    </source>
</evidence>
<feature type="region of interest" description="Disordered" evidence="21">
    <location>
        <begin position="1896"/>
        <end position="2248"/>
    </location>
</feature>
<dbReference type="GO" id="GO:0051082">
    <property type="term" value="F:unfolded protein binding"/>
    <property type="evidence" value="ECO:0007669"/>
    <property type="project" value="TreeGrafter"/>
</dbReference>
<keyword evidence="4" id="KW-0723">Serine/threonine-protein kinase</keyword>
<evidence type="ECO:0000256" key="8">
    <source>
        <dbReference type="ARBA" id="ARBA00022729"/>
    </source>
</evidence>
<evidence type="ECO:0000256" key="10">
    <source>
        <dbReference type="ARBA" id="ARBA00022777"/>
    </source>
</evidence>
<dbReference type="GO" id="GO:0036498">
    <property type="term" value="P:IRE1-mediated unfolded protein response"/>
    <property type="evidence" value="ECO:0007669"/>
    <property type="project" value="TreeGrafter"/>
</dbReference>
<keyword evidence="6" id="KW-0812">Transmembrane</keyword>
<evidence type="ECO:0000256" key="18">
    <source>
        <dbReference type="ARBA" id="ARBA00023268"/>
    </source>
</evidence>
<dbReference type="InterPro" id="IPR018844">
    <property type="entry name" value="Dnt1-like_N"/>
</dbReference>
<evidence type="ECO:0000256" key="11">
    <source>
        <dbReference type="ARBA" id="ARBA00022801"/>
    </source>
</evidence>
<feature type="chain" id="PRO_5004733584" description="non-specific serine/threonine protein kinase" evidence="22">
    <location>
        <begin position="32"/>
        <end position="2248"/>
    </location>
</feature>
<dbReference type="SUPFAM" id="SSF50998">
    <property type="entry name" value="Quinoprotein alcohol dehydrogenase-like"/>
    <property type="match status" value="1"/>
</dbReference>
<dbReference type="PANTHER" id="PTHR13954:SF6">
    <property type="entry name" value="NON-SPECIFIC SERINE_THREONINE PROTEIN KINASE"/>
    <property type="match status" value="1"/>
</dbReference>
<dbReference type="FunFam" id="1.10.510.10:FF:000572">
    <property type="entry name" value="Serine/threonine-protein kinase/endoribonuclease IRE1"/>
    <property type="match status" value="1"/>
</dbReference>
<evidence type="ECO:0000313" key="26">
    <source>
        <dbReference type="Proteomes" id="UP000018001"/>
    </source>
</evidence>
<proteinExistence type="predicted"/>
<dbReference type="PANTHER" id="PTHR13954">
    <property type="entry name" value="IRE1-RELATED"/>
    <property type="match status" value="1"/>
</dbReference>
<evidence type="ECO:0000256" key="7">
    <source>
        <dbReference type="ARBA" id="ARBA00022723"/>
    </source>
</evidence>
<protein>
    <recommendedName>
        <fullName evidence="3">non-specific serine/threonine protein kinase</fullName>
        <ecNumber evidence="3">2.7.11.1</ecNumber>
    </recommendedName>
</protein>
<keyword evidence="10 25" id="KW-0418">Kinase</keyword>
<feature type="domain" description="KEN" evidence="24">
    <location>
        <begin position="1015"/>
        <end position="1149"/>
    </location>
</feature>
<evidence type="ECO:0000256" key="17">
    <source>
        <dbReference type="ARBA" id="ARBA00023230"/>
    </source>
</evidence>
<keyword evidence="7" id="KW-0479">Metal-binding</keyword>
<comment type="caution">
    <text evidence="25">The sequence shown here is derived from an EMBL/GenBank/DDBJ whole genome shotgun (WGS) entry which is preliminary data.</text>
</comment>
<keyword evidence="17" id="KW-0834">Unfolded protein response</keyword>
<feature type="compositionally biased region" description="Low complexity" evidence="21">
    <location>
        <begin position="2148"/>
        <end position="2165"/>
    </location>
</feature>
<feature type="compositionally biased region" description="Acidic residues" evidence="21">
    <location>
        <begin position="2218"/>
        <end position="2235"/>
    </location>
</feature>
<evidence type="ECO:0000256" key="15">
    <source>
        <dbReference type="ARBA" id="ARBA00023136"/>
    </source>
</evidence>
<feature type="compositionally biased region" description="Polar residues" evidence="21">
    <location>
        <begin position="1925"/>
        <end position="1938"/>
    </location>
</feature>
<dbReference type="Pfam" id="PF00069">
    <property type="entry name" value="Pkinase"/>
    <property type="match status" value="2"/>
</dbReference>
<dbReference type="CDD" id="cd13982">
    <property type="entry name" value="STKc_IRE1"/>
    <property type="match status" value="1"/>
</dbReference>
<dbReference type="GO" id="GO:1990604">
    <property type="term" value="C:IRE1-TRAF2-ASK1 complex"/>
    <property type="evidence" value="ECO:0007669"/>
    <property type="project" value="TreeGrafter"/>
</dbReference>
<feature type="compositionally biased region" description="Polar residues" evidence="21">
    <location>
        <begin position="1704"/>
        <end position="1717"/>
    </location>
</feature>
<comment type="cofactor">
    <cofactor evidence="1">
        <name>Mg(2+)</name>
        <dbReference type="ChEBI" id="CHEBI:18420"/>
    </cofactor>
</comment>
<dbReference type="GO" id="GO:0046872">
    <property type="term" value="F:metal ion binding"/>
    <property type="evidence" value="ECO:0007669"/>
    <property type="project" value="UniProtKB-KW"/>
</dbReference>
<evidence type="ECO:0000256" key="9">
    <source>
        <dbReference type="ARBA" id="ARBA00022741"/>
    </source>
</evidence>
<name>V5GGC5_BYSSN</name>
<gene>
    <name evidence="25" type="ORF">PVAR5_8723</name>
</gene>
<dbReference type="PROSITE" id="PS50011">
    <property type="entry name" value="PROTEIN_KINASE_DOM"/>
    <property type="match status" value="1"/>
</dbReference>
<dbReference type="InterPro" id="IPR045133">
    <property type="entry name" value="IRE1/2-like"/>
</dbReference>
<evidence type="ECO:0000256" key="21">
    <source>
        <dbReference type="SAM" id="MobiDB-lite"/>
    </source>
</evidence>
<dbReference type="InParanoid" id="V5GGC5"/>
<feature type="compositionally biased region" description="Basic and acidic residues" evidence="21">
    <location>
        <begin position="1896"/>
        <end position="1905"/>
    </location>
</feature>
<evidence type="ECO:0000259" key="23">
    <source>
        <dbReference type="PROSITE" id="PS50011"/>
    </source>
</evidence>
<feature type="compositionally biased region" description="Basic and acidic residues" evidence="21">
    <location>
        <begin position="1249"/>
        <end position="1258"/>
    </location>
</feature>
<feature type="compositionally biased region" description="Basic and acidic residues" evidence="21">
    <location>
        <begin position="1531"/>
        <end position="1541"/>
    </location>
</feature>
<dbReference type="CDD" id="cd10422">
    <property type="entry name" value="RNase_Ire1"/>
    <property type="match status" value="1"/>
</dbReference>
<dbReference type="EC" id="2.7.11.1" evidence="3"/>
<dbReference type="SMART" id="SM00220">
    <property type="entry name" value="S_TKc"/>
    <property type="match status" value="1"/>
</dbReference>
<dbReference type="InterPro" id="IPR000719">
    <property type="entry name" value="Prot_kinase_dom"/>
</dbReference>
<dbReference type="SMART" id="SM00580">
    <property type="entry name" value="PUG"/>
    <property type="match status" value="1"/>
</dbReference>
<feature type="region of interest" description="Disordered" evidence="21">
    <location>
        <begin position="1394"/>
        <end position="1842"/>
    </location>
</feature>
<evidence type="ECO:0000256" key="4">
    <source>
        <dbReference type="ARBA" id="ARBA00022527"/>
    </source>
</evidence>
<dbReference type="OrthoDB" id="63989at2759"/>
<keyword evidence="15" id="KW-0472">Membrane</keyword>
<feature type="compositionally biased region" description="Basic and acidic residues" evidence="21">
    <location>
        <begin position="1950"/>
        <end position="1959"/>
    </location>
</feature>
<keyword evidence="8 22" id="KW-0732">Signal</keyword>
<dbReference type="GO" id="GO:0016787">
    <property type="term" value="F:hydrolase activity"/>
    <property type="evidence" value="ECO:0007669"/>
    <property type="project" value="UniProtKB-KW"/>
</dbReference>
<dbReference type="GO" id="GO:0070059">
    <property type="term" value="P:intrinsic apoptotic signaling pathway in response to endoplasmic reticulum stress"/>
    <property type="evidence" value="ECO:0007669"/>
    <property type="project" value="TreeGrafter"/>
</dbReference>
<feature type="region of interest" description="Disordered" evidence="21">
    <location>
        <begin position="887"/>
        <end position="924"/>
    </location>
</feature>
<evidence type="ECO:0000313" key="25">
    <source>
        <dbReference type="EMBL" id="GAD99992.1"/>
    </source>
</evidence>
<feature type="compositionally biased region" description="Basic and acidic residues" evidence="21">
    <location>
        <begin position="2173"/>
        <end position="2190"/>
    </location>
</feature>
<feature type="compositionally biased region" description="Low complexity" evidence="21">
    <location>
        <begin position="2005"/>
        <end position="2018"/>
    </location>
</feature>
<evidence type="ECO:0000256" key="6">
    <source>
        <dbReference type="ARBA" id="ARBA00022692"/>
    </source>
</evidence>
<feature type="region of interest" description="Disordered" evidence="21">
    <location>
        <begin position="1248"/>
        <end position="1269"/>
    </location>
</feature>
<feature type="compositionally biased region" description="Basic and acidic residues" evidence="21">
    <location>
        <begin position="2079"/>
        <end position="2093"/>
    </location>
</feature>
<dbReference type="Gene3D" id="2.130.10.10">
    <property type="entry name" value="YVTN repeat-like/Quinoprotein amine dehydrogenase"/>
    <property type="match status" value="1"/>
</dbReference>
<keyword evidence="26" id="KW-1185">Reference proteome</keyword>
<feature type="region of interest" description="Disordered" evidence="21">
    <location>
        <begin position="555"/>
        <end position="576"/>
    </location>
</feature>
<comment type="catalytic activity">
    <reaction evidence="19">
        <text>L-threonyl-[protein] + ATP = O-phospho-L-threonyl-[protein] + ADP + H(+)</text>
        <dbReference type="Rhea" id="RHEA:46608"/>
        <dbReference type="Rhea" id="RHEA-COMP:11060"/>
        <dbReference type="Rhea" id="RHEA-COMP:11605"/>
        <dbReference type="ChEBI" id="CHEBI:15378"/>
        <dbReference type="ChEBI" id="CHEBI:30013"/>
        <dbReference type="ChEBI" id="CHEBI:30616"/>
        <dbReference type="ChEBI" id="CHEBI:61977"/>
        <dbReference type="ChEBI" id="CHEBI:456216"/>
        <dbReference type="EC" id="2.7.11.1"/>
    </reaction>
    <physiologicalReaction direction="left-to-right" evidence="19">
        <dbReference type="Rhea" id="RHEA:46609"/>
    </physiologicalReaction>
</comment>
<evidence type="ECO:0000256" key="19">
    <source>
        <dbReference type="ARBA" id="ARBA00048659"/>
    </source>
</evidence>
<feature type="compositionally biased region" description="Basic and acidic residues" evidence="21">
    <location>
        <begin position="616"/>
        <end position="625"/>
    </location>
</feature>
<feature type="compositionally biased region" description="Polar residues" evidence="21">
    <location>
        <begin position="899"/>
        <end position="916"/>
    </location>
</feature>
<feature type="compositionally biased region" description="Basic and acidic residues" evidence="21">
    <location>
        <begin position="1811"/>
        <end position="1842"/>
    </location>
</feature>
<comment type="subcellular location">
    <subcellularLocation>
        <location evidence="2">Membrane</location>
        <topology evidence="2">Single-pass type I membrane protein</topology>
    </subcellularLocation>
</comment>
<dbReference type="GO" id="GO:0004521">
    <property type="term" value="F:RNA endonuclease activity"/>
    <property type="evidence" value="ECO:0007669"/>
    <property type="project" value="InterPro"/>
</dbReference>
<accession>V5GGC5</accession>
<evidence type="ECO:0000256" key="3">
    <source>
        <dbReference type="ARBA" id="ARBA00012513"/>
    </source>
</evidence>
<feature type="region of interest" description="Disordered" evidence="21">
    <location>
        <begin position="590"/>
        <end position="670"/>
    </location>
</feature>
<dbReference type="PROSITE" id="PS51392">
    <property type="entry name" value="KEN"/>
    <property type="match status" value="1"/>
</dbReference>
<sequence length="2248" mass="248374">MKWRPGALPTLPASVALLLLPLFAAPQQLSAINEGPSSVSVPVGPTGHAVDSPHAQFRHTHPHLDVKVASDDVSALATLALAGSGRAVRAPPAQTSPSAGLAPQLHARSLQDWEVEDFVLLATVDGTIHARDRKTGAPRWALEVPSSPMVESIYHRANRTQFDDSQPEDDFLWIVEPSRDGSLYIYSPGPNAGLQKLGLTVKELVDETPYSGTDPAVTYTARKETTLYTVDARTGTILRVFSSRGPITPEESCRRVDGLETDEEDCESTGTLTLGRIEYAVAIQNTETGAPICTLRYSEWAANNRDIDLQSQYYQTMDQSHIYSMHDGVVLGFDHSRMERPRYTQRFSSPVVRVFDVARPVNVENPDARTPLVLLSQPLQPPDPDYGSAGLDERDSRVFIDCTEGGGWYAMSETTYPLVTGRAKMAQCYEKDYFRDGQLLMSLNLAQQKAALAGVHSLNEPRSVRRTIPSISGPSSSELSNDTPRELMRSPSDPMYSPGLRRSVIIRKGWDNAIDIFVTLLFLFIGAFVYFNSHNLQELAKQKLDLKNIISSYGQPLSTPPTPIVGTSFDRNASPAASARNMTIDVDFAQHNDGDATPRRKRDTSVPAPDATPKVRIREPSRGPDGDDDVDDMQLQEPEKKKKARRGRRGGQAHKRKAKPGSDTTKSQADQVVESVKNLQPQPRLEPDVQLSRTVSNEIVEMDGAIRIGQLKVYTDKVLGHGSHGTVVYKGSFDGRDVAVKRMLVEFYDIASHEVGLLQESDDHGNVIRYFCREQAAGFLYIALELCPASLQELVERPSDYPQLVNGGLDVPDILRQITAGVRYLHSLKIVHRDLKPQNILVAAPRGRMGSQALRLLISDFGLCKKLEDNQSSFRATTAHAAGTSGWRAPELLMDDDQNNSTSNLAATDSQNTESSEPAVVDPQTNRRATRAIDIFSLGCVFYYVLTRGGHPYDKDGKFMREANIVKGNHNLDDLQRLGEYAFEADDLIRSMLSLDPRRRPDATAVMMHPFFWSAAERLNFLCDVSDHFEFEPRDPPSPALQCLESVAFRVMGPEMDFLKVLPKEFKDSLGKQRKYTGSKMLDLLRALRNKKHHYNDMSEHLKAHIGGLPVGYLQFWTVRFPSLLMSCHWVVAELELTKTERFTRSCGFLTVRFYLDLFPLCLSDNLYPDSYTQTNHATTPFTFVIGDYNDVFSFHSLSLIPYFASDLKNYPSGTIPGLSAMVFLRLTVKISPREQRQSASSSLFRSFLPDRKDDSDKNGNGGANGKPTSFLLVLEHPEEVTLGGLAGMIQNKWKKLRPDAEPLEIKKLVDDAHDSEDLDADMTVADVFVDNGKARADGLDQRGIVRVIQKPAPYAPTRFSSVVQDWDAAAQHYERMRQEDANNKPKVPKFETIEEENTPVSSPFSHDVYDSNGSRRQSDVPVRSVERDQPALSPPRWGRRAPELAAPSREPERDEEVEATPQTRRMESKELGESPTPIRQLAPETFPDPFTRPGSPDVGNRRQRSGSRSQPVHQIETKFPVGQQEPASDPVHESPQHDVDMTDVEPEPEPEPQRETQRTASPAVVIDNPALRSVIEKKARAAATRKRKDSGDELPPQKEPRLELTGSPSATRSKSKEPTTNEEHVETPETSSPVRRREKAPSFSGPQRRPSLSDHSAKPGLGLGITKSPPRKRSISHTDERLSGRDPMSTTPLLPSGVARRLSFSQHTDGTPSKVQSPGLEHVKRSAMRKDSPLDRNQERRSVSFAEEADIVTTPAAPAPRSTPRSIPRSSSKADAKADKRTPRSTPPSSQTIVYPPNVDPERLQQIIDEAEKKAKQKAEGDKAIRAPEYESKIKAAEKSGNHELVRLLRDVFFAWKEMDEMERSSQRNNKRRLTRLRLKFKDKEQLLLEKEKAMALSEEEKRGPKAVSANHPSSRDPAKSRSAAKSNGIPQSSLASNDVDLPTVMKTRSTDIKRASDVPEQTSTVAKRQIVKADIPPDDISESDDDENEPDNKSATSEDGTDSSASAESAVISEEIPPAAKDDQHPEKEAEEADEDEDDGPAMAKAEMLERVRSPARSRSGSVPAGTGSPSKSPGHITDKKASDANERESSVSESSSESEPQPQSEPEDESDEDFIPPGRTSAPPPSTAPAALNGTDVLFNGPALRSSARSSFGSFTSSQPGSAGKRSRTGLKDILAEQKSLQAERAKTLTQRALSNQNHRPARKNIFSPSGSSESESESDSGDDTDTSDDDRGDILPTGSATKTR</sequence>
<dbReference type="EMBL" id="BAUL01000345">
    <property type="protein sequence ID" value="GAD99992.1"/>
    <property type="molecule type" value="Genomic_DNA"/>
</dbReference>
<feature type="compositionally biased region" description="Polar residues" evidence="21">
    <location>
        <begin position="2191"/>
        <end position="2202"/>
    </location>
</feature>
<keyword evidence="9" id="KW-0547">Nucleotide-binding</keyword>
<feature type="compositionally biased region" description="Acidic residues" evidence="21">
    <location>
        <begin position="1978"/>
        <end position="1991"/>
    </location>
</feature>
<feature type="compositionally biased region" description="Basic and acidic residues" evidence="21">
    <location>
        <begin position="1722"/>
        <end position="1743"/>
    </location>
</feature>
<feature type="compositionally biased region" description="Acidic residues" evidence="21">
    <location>
        <begin position="1542"/>
        <end position="1551"/>
    </location>
</feature>
<reference evidence="26" key="1">
    <citation type="journal article" date="2014" name="Genome Announc.">
        <title>Draft genome sequence of the formaldehyde-resistant fungus Byssochlamys spectabilis No. 5 (anamorph Paecilomyces variotii No. 5) (NBRC109023).</title>
        <authorList>
            <person name="Oka T."/>
            <person name="Ekino K."/>
            <person name="Fukuda K."/>
            <person name="Nomura Y."/>
        </authorList>
    </citation>
    <scope>NUCLEOTIDE SEQUENCE [LARGE SCALE GENOMIC DNA]</scope>
    <source>
        <strain evidence="26">No. 5 / NBRC 109023</strain>
    </source>
</reference>
<dbReference type="InterPro" id="IPR038357">
    <property type="entry name" value="KEN_sf"/>
</dbReference>
<dbReference type="InterPro" id="IPR011047">
    <property type="entry name" value="Quinoprotein_ADH-like_sf"/>
</dbReference>
<feature type="compositionally biased region" description="Low complexity" evidence="21">
    <location>
        <begin position="2094"/>
        <end position="2107"/>
    </location>
</feature>
<keyword evidence="14" id="KW-1133">Transmembrane helix</keyword>
<dbReference type="FunFam" id="3.30.200.20:FF:000443">
    <property type="entry name" value="Serine/threonine-protein kinase/endoribonuclease IRE1"/>
    <property type="match status" value="1"/>
</dbReference>
<evidence type="ECO:0000256" key="22">
    <source>
        <dbReference type="SAM" id="SignalP"/>
    </source>
</evidence>